<reference evidence="8 9" key="1">
    <citation type="submission" date="2024-05" db="EMBL/GenBank/DDBJ databases">
        <title>Roseateles sp. DJS-2-20 16S ribosomal RNA gene Genome sequencing and assembly.</title>
        <authorList>
            <person name="Woo H."/>
        </authorList>
    </citation>
    <scope>NUCLEOTIDE SEQUENCE [LARGE SCALE GENOMIC DNA]</scope>
    <source>
        <strain evidence="8 9">DJS-2-20</strain>
    </source>
</reference>
<dbReference type="PANTHER" id="PTHR11452">
    <property type="entry name" value="ALPHA-GALACTOSIDASE/ALPHA-N-ACETYLGALACTOSAMINIDASE"/>
    <property type="match status" value="1"/>
</dbReference>
<dbReference type="SUPFAM" id="SSF51011">
    <property type="entry name" value="Glycosyl hydrolase domain"/>
    <property type="match status" value="1"/>
</dbReference>
<dbReference type="InterPro" id="IPR013222">
    <property type="entry name" value="Glyco_hyd_98_carb-bd"/>
</dbReference>
<dbReference type="CDD" id="cd14792">
    <property type="entry name" value="GH27"/>
    <property type="match status" value="1"/>
</dbReference>
<evidence type="ECO:0000256" key="1">
    <source>
        <dbReference type="ARBA" id="ARBA00009743"/>
    </source>
</evidence>
<dbReference type="Gene3D" id="3.20.20.70">
    <property type="entry name" value="Aldolase class I"/>
    <property type="match status" value="1"/>
</dbReference>
<dbReference type="Proteomes" id="UP001495147">
    <property type="component" value="Unassembled WGS sequence"/>
</dbReference>
<dbReference type="Pfam" id="PF08305">
    <property type="entry name" value="NPCBM"/>
    <property type="match status" value="1"/>
</dbReference>
<keyword evidence="3 5" id="KW-0378">Hydrolase</keyword>
<dbReference type="SUPFAM" id="SSF51445">
    <property type="entry name" value="(Trans)glycosidases"/>
    <property type="match status" value="1"/>
</dbReference>
<keyword evidence="5" id="KW-1015">Disulfide bond</keyword>
<evidence type="ECO:0000256" key="6">
    <source>
        <dbReference type="SAM" id="SignalP"/>
    </source>
</evidence>
<dbReference type="InterPro" id="IPR041233">
    <property type="entry name" value="Melibiase_C"/>
</dbReference>
<proteinExistence type="inferred from homology"/>
<dbReference type="InterPro" id="IPR008979">
    <property type="entry name" value="Galactose-bd-like_sf"/>
</dbReference>
<dbReference type="PRINTS" id="PR00740">
    <property type="entry name" value="GLHYDRLASE27"/>
</dbReference>
<dbReference type="InterPro" id="IPR013780">
    <property type="entry name" value="Glyco_hydro_b"/>
</dbReference>
<feature type="signal peptide" evidence="6">
    <location>
        <begin position="1"/>
        <end position="25"/>
    </location>
</feature>
<evidence type="ECO:0000256" key="5">
    <source>
        <dbReference type="RuleBase" id="RU361168"/>
    </source>
</evidence>
<name>A0ABV0G6L2_9BURK</name>
<evidence type="ECO:0000256" key="4">
    <source>
        <dbReference type="ARBA" id="ARBA00023295"/>
    </source>
</evidence>
<dbReference type="SUPFAM" id="SSF49785">
    <property type="entry name" value="Galactose-binding domain-like"/>
    <property type="match status" value="1"/>
</dbReference>
<keyword evidence="2 6" id="KW-0732">Signal</keyword>
<gene>
    <name evidence="8" type="ORF">ABDJ85_17975</name>
</gene>
<dbReference type="Gene3D" id="2.60.120.1060">
    <property type="entry name" value="NPCBM/NEW2 domain"/>
    <property type="match status" value="1"/>
</dbReference>
<dbReference type="InterPro" id="IPR038637">
    <property type="entry name" value="NPCBM_sf"/>
</dbReference>
<feature type="domain" description="Glycosyl hydrolase family 98 putative carbohydrate-binding module" evidence="7">
    <location>
        <begin position="497"/>
        <end position="636"/>
    </location>
</feature>
<dbReference type="Pfam" id="PF16499">
    <property type="entry name" value="Melibiase_2"/>
    <property type="match status" value="2"/>
</dbReference>
<dbReference type="InterPro" id="IPR017853">
    <property type="entry name" value="GH"/>
</dbReference>
<evidence type="ECO:0000259" key="7">
    <source>
        <dbReference type="SMART" id="SM00776"/>
    </source>
</evidence>
<dbReference type="InterPro" id="IPR013785">
    <property type="entry name" value="Aldolase_TIM"/>
</dbReference>
<feature type="chain" id="PRO_5045218072" description="Alpha-galactosidase" evidence="6">
    <location>
        <begin position="26"/>
        <end position="637"/>
    </location>
</feature>
<evidence type="ECO:0000313" key="8">
    <source>
        <dbReference type="EMBL" id="MEO3693364.1"/>
    </source>
</evidence>
<comment type="caution">
    <text evidence="8">The sequence shown here is derived from an EMBL/GenBank/DDBJ whole genome shotgun (WGS) entry which is preliminary data.</text>
</comment>
<organism evidence="8 9">
    <name type="scientific">Roseateles paludis</name>
    <dbReference type="NCBI Taxonomy" id="3145238"/>
    <lineage>
        <taxon>Bacteria</taxon>
        <taxon>Pseudomonadati</taxon>
        <taxon>Pseudomonadota</taxon>
        <taxon>Betaproteobacteria</taxon>
        <taxon>Burkholderiales</taxon>
        <taxon>Sphaerotilaceae</taxon>
        <taxon>Roseateles</taxon>
    </lineage>
</organism>
<dbReference type="RefSeq" id="WP_347706173.1">
    <property type="nucleotide sequence ID" value="NZ_JBDPZD010000006.1"/>
</dbReference>
<comment type="catalytic activity">
    <reaction evidence="5">
        <text>Hydrolysis of terminal, non-reducing alpha-D-galactose residues in alpha-D-galactosides, including galactose oligosaccharides, galactomannans and galactolipids.</text>
        <dbReference type="EC" id="3.2.1.22"/>
    </reaction>
</comment>
<dbReference type="Pfam" id="PF17801">
    <property type="entry name" value="Melibiase_C"/>
    <property type="match status" value="1"/>
</dbReference>
<sequence length="637" mass="69020">MKLALPRFRVVTLALLLALGLQAHADPLAPTGTWSAYTAGRAATPPMGWSSWNAFGTDIDEHKVLGAAQALVDQGLAAKGYRYINIDDGWWLQRRLSDGTLIIRTERFPSTRQASGTPSFRSFTDRLHAMGLKAGIYTDLGRNSCSQAYSPDDTDLPKGSVLEREVGLYGHTQQDIALYFETWGFDFIKVDGCGLRAFGAEAEKVRSGKYRELKPVLDMDSVARSDIAAVQQQFREIHEALVRSNPDGDFVLSLCVWGAGNVRAWGKDFGNISRTSDDINPTWSRMLTNFDSAAKRAFYAHPGSWNDPDMLFIGKGDFDAQHLTEARSHLSLWAMLNSPLFIGMDMRKAPDALVKLLGNADLIALNQDPAGHQATVAYDSHDVQILVKTLSSGDKAVAVFNRTAAPLDVELQAAHLKLRPDADVELRDLWSGKTQRLRGQLKLKLAAHETLVFKARSGSGSRMLADGLYLSEQPGNVNPAVDGVVNPMPDPTLHRSAKGWQGTRGSGERPIYAGWGGVQADSAPYGEALALKGRRYETGIGALANSRLEVRNAGYRRFTATVGVNDSARDAASTATFAVYGDGKLLATSRPLKWGDSGEPLSADVAGVKLIELVVRASTPDAAALPVTWADAALLAK</sequence>
<protein>
    <recommendedName>
        <fullName evidence="5">Alpha-galactosidase</fullName>
        <ecNumber evidence="5">3.2.1.22</ecNumber>
    </recommendedName>
    <alternativeName>
        <fullName evidence="5">Melibiase</fullName>
    </alternativeName>
</protein>
<dbReference type="SMART" id="SM00776">
    <property type="entry name" value="NPCBM"/>
    <property type="match status" value="1"/>
</dbReference>
<dbReference type="EMBL" id="JBDPZD010000006">
    <property type="protein sequence ID" value="MEO3693364.1"/>
    <property type="molecule type" value="Genomic_DNA"/>
</dbReference>
<dbReference type="PANTHER" id="PTHR11452:SF80">
    <property type="entry name" value="ALPHA-GALACTOSIDASE 1"/>
    <property type="match status" value="1"/>
</dbReference>
<evidence type="ECO:0000256" key="3">
    <source>
        <dbReference type="ARBA" id="ARBA00022801"/>
    </source>
</evidence>
<comment type="similarity">
    <text evidence="1 5">Belongs to the glycosyl hydrolase 27 family.</text>
</comment>
<evidence type="ECO:0000313" key="9">
    <source>
        <dbReference type="Proteomes" id="UP001495147"/>
    </source>
</evidence>
<keyword evidence="4 5" id="KW-0326">Glycosidase</keyword>
<accession>A0ABV0G6L2</accession>
<keyword evidence="9" id="KW-1185">Reference proteome</keyword>
<dbReference type="InterPro" id="IPR002241">
    <property type="entry name" value="Glyco_hydro_27"/>
</dbReference>
<evidence type="ECO:0000256" key="2">
    <source>
        <dbReference type="ARBA" id="ARBA00022729"/>
    </source>
</evidence>
<dbReference type="EC" id="3.2.1.22" evidence="5"/>
<dbReference type="Gene3D" id="2.60.40.1180">
    <property type="entry name" value="Golgi alpha-mannosidase II"/>
    <property type="match status" value="1"/>
</dbReference>